<gene>
    <name evidence="3" type="ORF">PR048_003843</name>
</gene>
<feature type="domain" description="Peptidase A2" evidence="2">
    <location>
        <begin position="25"/>
        <end position="107"/>
    </location>
</feature>
<dbReference type="SUPFAM" id="SSF50630">
    <property type="entry name" value="Acid proteases"/>
    <property type="match status" value="1"/>
</dbReference>
<dbReference type="InterPro" id="IPR043502">
    <property type="entry name" value="DNA/RNA_pol_sf"/>
</dbReference>
<protein>
    <recommendedName>
        <fullName evidence="2">Peptidase A2 domain-containing protein</fullName>
    </recommendedName>
</protein>
<dbReference type="InterPro" id="IPR001995">
    <property type="entry name" value="Peptidase_A2_cat"/>
</dbReference>
<dbReference type="PANTHER" id="PTHR37984">
    <property type="entry name" value="PROTEIN CBG26694"/>
    <property type="match status" value="1"/>
</dbReference>
<dbReference type="Gene3D" id="3.10.10.10">
    <property type="entry name" value="HIV Type 1 Reverse Transcriptase, subunit A, domain 1"/>
    <property type="match status" value="1"/>
</dbReference>
<dbReference type="PROSITE" id="PS50175">
    <property type="entry name" value="ASP_PROT_RETROV"/>
    <property type="match status" value="1"/>
</dbReference>
<accession>A0ABQ9IP77</accession>
<dbReference type="SUPFAM" id="SSF56672">
    <property type="entry name" value="DNA/RNA polymerases"/>
    <property type="match status" value="1"/>
</dbReference>
<keyword evidence="4" id="KW-1185">Reference proteome</keyword>
<dbReference type="InterPro" id="IPR050951">
    <property type="entry name" value="Retrovirus_Pol_polyprotein"/>
</dbReference>
<evidence type="ECO:0000256" key="1">
    <source>
        <dbReference type="ARBA" id="ARBA00022801"/>
    </source>
</evidence>
<organism evidence="3 4">
    <name type="scientific">Dryococelus australis</name>
    <dbReference type="NCBI Taxonomy" id="614101"/>
    <lineage>
        <taxon>Eukaryota</taxon>
        <taxon>Metazoa</taxon>
        <taxon>Ecdysozoa</taxon>
        <taxon>Arthropoda</taxon>
        <taxon>Hexapoda</taxon>
        <taxon>Insecta</taxon>
        <taxon>Pterygota</taxon>
        <taxon>Neoptera</taxon>
        <taxon>Polyneoptera</taxon>
        <taxon>Phasmatodea</taxon>
        <taxon>Verophasmatodea</taxon>
        <taxon>Anareolatae</taxon>
        <taxon>Phasmatidae</taxon>
        <taxon>Eurycanthinae</taxon>
        <taxon>Dryococelus</taxon>
    </lineage>
</organism>
<dbReference type="EMBL" id="JARBHB010000001">
    <property type="protein sequence ID" value="KAJ8898483.1"/>
    <property type="molecule type" value="Genomic_DNA"/>
</dbReference>
<sequence>MYNVNILGHSTQPCRIKVQLNGKLHEFEVDSGAALTIVNCSVFENNWPNVRERPELAPCNASLALWGGKRVHVYGQVSVQVKFKGKSCLKKLVVADSVGQSLLGRKWFGDLEISVQGIHGIDVDESRDITIQTYKPLFKEKGCTPLKYNQCILLKDNAKPKFQKARLVAILLQNKTNISGWATLAAPVLKRDGSIRICADYSKTVKACVKPNAYPLPIVKELLVTLSGGKIFSHLDVKQAYFQLPVDDATAEIFTLSTSRQSTLRYTLSGPR</sequence>
<keyword evidence="1" id="KW-0378">Hydrolase</keyword>
<evidence type="ECO:0000259" key="2">
    <source>
        <dbReference type="PROSITE" id="PS50175"/>
    </source>
</evidence>
<dbReference type="InterPro" id="IPR021109">
    <property type="entry name" value="Peptidase_aspartic_dom_sf"/>
</dbReference>
<evidence type="ECO:0000313" key="4">
    <source>
        <dbReference type="Proteomes" id="UP001159363"/>
    </source>
</evidence>
<name>A0ABQ9IP77_9NEOP</name>
<reference evidence="3 4" key="1">
    <citation type="submission" date="2023-02" db="EMBL/GenBank/DDBJ databases">
        <title>LHISI_Scaffold_Assembly.</title>
        <authorList>
            <person name="Stuart O.P."/>
            <person name="Cleave R."/>
            <person name="Magrath M.J.L."/>
            <person name="Mikheyev A.S."/>
        </authorList>
    </citation>
    <scope>NUCLEOTIDE SEQUENCE [LARGE SCALE GENOMIC DNA]</scope>
    <source>
        <strain evidence="3">Daus_M_001</strain>
        <tissue evidence="3">Leg muscle</tissue>
    </source>
</reference>
<dbReference type="PANTHER" id="PTHR37984:SF13">
    <property type="entry name" value="RIBONUCLEASE H"/>
    <property type="match status" value="1"/>
</dbReference>
<proteinExistence type="predicted"/>
<dbReference type="Gene3D" id="2.40.70.10">
    <property type="entry name" value="Acid Proteases"/>
    <property type="match status" value="1"/>
</dbReference>
<comment type="caution">
    <text evidence="3">The sequence shown here is derived from an EMBL/GenBank/DDBJ whole genome shotgun (WGS) entry which is preliminary data.</text>
</comment>
<evidence type="ECO:0000313" key="3">
    <source>
        <dbReference type="EMBL" id="KAJ8898483.1"/>
    </source>
</evidence>
<dbReference type="InterPro" id="IPR043128">
    <property type="entry name" value="Rev_trsase/Diguanyl_cyclase"/>
</dbReference>
<dbReference type="Proteomes" id="UP001159363">
    <property type="component" value="Chromosome 1"/>
</dbReference>
<dbReference type="Gene3D" id="3.30.70.270">
    <property type="match status" value="1"/>
</dbReference>